<reference evidence="6 7" key="1">
    <citation type="submission" date="2024-11" db="EMBL/GenBank/DDBJ databases">
        <title>Adaptive evolution of stress response genes in parasites aligns with host niche diversity.</title>
        <authorList>
            <person name="Hahn C."/>
            <person name="Resl P."/>
        </authorList>
    </citation>
    <scope>NUCLEOTIDE SEQUENCE [LARGE SCALE GENOMIC DNA]</scope>
    <source>
        <strain evidence="6">EGGRZ-B1_66</strain>
        <tissue evidence="6">Body</tissue>
    </source>
</reference>
<sequence>FMGLILLVIASKYYSEVFKSSDDAFKFKEIAMITLILAVIIMALGFLGCCAAFHESSIMLIVFSTLMSLIFATLFLLAMSIFVLQSQLMRQKILDSFRDVDIGQQSAVSVMLAFKCCGFDGPPSKRTSFPPACCGYTDGRNCLLTNAYTIDCPNAIIKQLFYVGIAIIILLCFILPGIILASCLAAKIRETVKFEQR</sequence>
<dbReference type="GO" id="GO:0016020">
    <property type="term" value="C:membrane"/>
    <property type="evidence" value="ECO:0007669"/>
    <property type="project" value="UniProtKB-SubCell"/>
</dbReference>
<feature type="non-terminal residue" evidence="6">
    <location>
        <position position="1"/>
    </location>
</feature>
<evidence type="ECO:0000256" key="2">
    <source>
        <dbReference type="ARBA" id="ARBA00022692"/>
    </source>
</evidence>
<dbReference type="EMBL" id="JBJKFK010004887">
    <property type="protein sequence ID" value="KAL3308665.1"/>
    <property type="molecule type" value="Genomic_DNA"/>
</dbReference>
<gene>
    <name evidence="6" type="ORF">Ciccas_012800</name>
</gene>
<dbReference type="Proteomes" id="UP001626550">
    <property type="component" value="Unassembled WGS sequence"/>
</dbReference>
<keyword evidence="4 5" id="KW-0472">Membrane</keyword>
<comment type="caution">
    <text evidence="6">The sequence shown here is derived from an EMBL/GenBank/DDBJ whole genome shotgun (WGS) entry which is preliminary data.</text>
</comment>
<evidence type="ECO:0000256" key="4">
    <source>
        <dbReference type="ARBA" id="ARBA00023136"/>
    </source>
</evidence>
<comment type="subcellular location">
    <subcellularLocation>
        <location evidence="1">Membrane</location>
        <topology evidence="1">Multi-pass membrane protein</topology>
    </subcellularLocation>
</comment>
<feature type="transmembrane region" description="Helical" evidence="5">
    <location>
        <begin position="30"/>
        <end position="54"/>
    </location>
</feature>
<evidence type="ECO:0008006" key="8">
    <source>
        <dbReference type="Google" id="ProtNLM"/>
    </source>
</evidence>
<evidence type="ECO:0000256" key="3">
    <source>
        <dbReference type="ARBA" id="ARBA00022989"/>
    </source>
</evidence>
<dbReference type="PANTHER" id="PTHR19282">
    <property type="entry name" value="TETRASPANIN"/>
    <property type="match status" value="1"/>
</dbReference>
<evidence type="ECO:0000256" key="5">
    <source>
        <dbReference type="SAM" id="Phobius"/>
    </source>
</evidence>
<evidence type="ECO:0000256" key="1">
    <source>
        <dbReference type="ARBA" id="ARBA00004141"/>
    </source>
</evidence>
<evidence type="ECO:0000313" key="6">
    <source>
        <dbReference type="EMBL" id="KAL3308665.1"/>
    </source>
</evidence>
<feature type="transmembrane region" description="Helical" evidence="5">
    <location>
        <begin position="60"/>
        <end position="84"/>
    </location>
</feature>
<dbReference type="SUPFAM" id="SSF48652">
    <property type="entry name" value="Tetraspanin"/>
    <property type="match status" value="1"/>
</dbReference>
<dbReference type="AlphaFoldDB" id="A0ABD2PNE6"/>
<protein>
    <recommendedName>
        <fullName evidence="8">Tetraspanin</fullName>
    </recommendedName>
</protein>
<keyword evidence="2 5" id="KW-0812">Transmembrane</keyword>
<keyword evidence="3 5" id="KW-1133">Transmembrane helix</keyword>
<dbReference type="PRINTS" id="PR00259">
    <property type="entry name" value="TMFOUR"/>
</dbReference>
<feature type="transmembrane region" description="Helical" evidence="5">
    <location>
        <begin position="160"/>
        <end position="188"/>
    </location>
</feature>
<dbReference type="InterPro" id="IPR008952">
    <property type="entry name" value="Tetraspanin_EC2_sf"/>
</dbReference>
<keyword evidence="7" id="KW-1185">Reference proteome</keyword>
<accession>A0ABD2PNE6</accession>
<evidence type="ECO:0000313" key="7">
    <source>
        <dbReference type="Proteomes" id="UP001626550"/>
    </source>
</evidence>
<dbReference type="Pfam" id="PF00335">
    <property type="entry name" value="Tetraspanin"/>
    <property type="match status" value="1"/>
</dbReference>
<name>A0ABD2PNE6_9PLAT</name>
<proteinExistence type="predicted"/>
<dbReference type="InterPro" id="IPR018499">
    <property type="entry name" value="Tetraspanin/Peripherin"/>
</dbReference>
<organism evidence="6 7">
    <name type="scientific">Cichlidogyrus casuarinus</name>
    <dbReference type="NCBI Taxonomy" id="1844966"/>
    <lineage>
        <taxon>Eukaryota</taxon>
        <taxon>Metazoa</taxon>
        <taxon>Spiralia</taxon>
        <taxon>Lophotrochozoa</taxon>
        <taxon>Platyhelminthes</taxon>
        <taxon>Monogenea</taxon>
        <taxon>Monopisthocotylea</taxon>
        <taxon>Dactylogyridea</taxon>
        <taxon>Ancyrocephalidae</taxon>
        <taxon>Cichlidogyrus</taxon>
    </lineage>
</organism>